<name>A0A1M6X8I1_XYLRU</name>
<dbReference type="AlphaFoldDB" id="A0A1M6X8I1"/>
<reference evidence="2 3" key="1">
    <citation type="submission" date="2016-11" db="EMBL/GenBank/DDBJ databases">
        <authorList>
            <person name="Jaros S."/>
            <person name="Januszkiewicz K."/>
            <person name="Wedrychowicz H."/>
        </authorList>
    </citation>
    <scope>NUCLEOTIDE SEQUENCE [LARGE SCALE GENOMIC DNA]</scope>
    <source>
        <strain evidence="2 3">KHT3</strain>
    </source>
</reference>
<dbReference type="OrthoDB" id="9789813at2"/>
<evidence type="ECO:0000256" key="1">
    <source>
        <dbReference type="SAM" id="MobiDB-lite"/>
    </source>
</evidence>
<dbReference type="RefSeq" id="WP_073210104.1">
    <property type="nucleotide sequence ID" value="NZ_FRBD01000019.1"/>
</dbReference>
<dbReference type="GO" id="GO:0003677">
    <property type="term" value="F:DNA binding"/>
    <property type="evidence" value="ECO:0007669"/>
    <property type="project" value="UniProtKB-KW"/>
</dbReference>
<organism evidence="2 3">
    <name type="scientific">Xylanibacter ruminicola</name>
    <name type="common">Prevotella ruminicola</name>
    <dbReference type="NCBI Taxonomy" id="839"/>
    <lineage>
        <taxon>Bacteria</taxon>
        <taxon>Pseudomonadati</taxon>
        <taxon>Bacteroidota</taxon>
        <taxon>Bacteroidia</taxon>
        <taxon>Bacteroidales</taxon>
        <taxon>Prevotellaceae</taxon>
        <taxon>Xylanibacter</taxon>
    </lineage>
</organism>
<dbReference type="InterPro" id="IPR038056">
    <property type="entry name" value="YjbR-like_sf"/>
</dbReference>
<proteinExistence type="predicted"/>
<dbReference type="SUPFAM" id="SSF142906">
    <property type="entry name" value="YjbR-like"/>
    <property type="match status" value="1"/>
</dbReference>
<dbReference type="EMBL" id="FRBD01000019">
    <property type="protein sequence ID" value="SHL02179.1"/>
    <property type="molecule type" value="Genomic_DNA"/>
</dbReference>
<dbReference type="Proteomes" id="UP000184130">
    <property type="component" value="Unassembled WGS sequence"/>
</dbReference>
<accession>A0A1M6X8I1</accession>
<evidence type="ECO:0000313" key="3">
    <source>
        <dbReference type="Proteomes" id="UP000184130"/>
    </source>
</evidence>
<dbReference type="Gene3D" id="3.90.1150.30">
    <property type="match status" value="1"/>
</dbReference>
<feature type="region of interest" description="Disordered" evidence="1">
    <location>
        <begin position="118"/>
        <end position="142"/>
    </location>
</feature>
<keyword evidence="2" id="KW-0238">DNA-binding</keyword>
<evidence type="ECO:0000313" key="2">
    <source>
        <dbReference type="EMBL" id="SHL02179.1"/>
    </source>
</evidence>
<feature type="compositionally biased region" description="Basic and acidic residues" evidence="1">
    <location>
        <begin position="118"/>
        <end position="131"/>
    </location>
</feature>
<protein>
    <submittedName>
        <fullName evidence="2">Predicted DNA-binding protein, MmcQ/YjbR family</fullName>
    </submittedName>
</protein>
<dbReference type="InterPro" id="IPR058532">
    <property type="entry name" value="YjbR/MT2646/Rv2570-like"/>
</dbReference>
<dbReference type="Pfam" id="PF04237">
    <property type="entry name" value="YjbR"/>
    <property type="match status" value="1"/>
</dbReference>
<gene>
    <name evidence="2" type="ORF">SAMN05216463_11966</name>
</gene>
<sequence length="142" mass="16747">MNIEDYREYCLSLGEDIEEKLPFQKFKNGEGVLVFYVMGHMFSFFDCNDFSVISLKCQPERIEDLKAQYECIGNPYNESPKHWIGINPLTAPDDLLKELTRNSFEIVKIKYASKREQKQTRLDSAEREHIQPKVKYTKTKKI</sequence>